<feature type="compositionally biased region" description="Gly residues" evidence="1">
    <location>
        <begin position="274"/>
        <end position="285"/>
    </location>
</feature>
<dbReference type="Proteomes" id="UP000041254">
    <property type="component" value="Unassembled WGS sequence"/>
</dbReference>
<keyword evidence="2" id="KW-0812">Transmembrane</keyword>
<dbReference type="VEuPathDB" id="CryptoDB:Vbra_4518"/>
<keyword evidence="2" id="KW-0472">Membrane</keyword>
<keyword evidence="4" id="KW-1185">Reference proteome</keyword>
<feature type="compositionally biased region" description="Basic residues" evidence="1">
    <location>
        <begin position="264"/>
        <end position="273"/>
    </location>
</feature>
<protein>
    <submittedName>
        <fullName evidence="3">Uncharacterized protein</fullName>
    </submittedName>
</protein>
<dbReference type="EMBL" id="CDMY01000548">
    <property type="protein sequence ID" value="CEM22020.1"/>
    <property type="molecule type" value="Genomic_DNA"/>
</dbReference>
<feature type="region of interest" description="Disordered" evidence="1">
    <location>
        <begin position="138"/>
        <end position="159"/>
    </location>
</feature>
<feature type="region of interest" description="Disordered" evidence="1">
    <location>
        <begin position="252"/>
        <end position="292"/>
    </location>
</feature>
<dbReference type="AlphaFoldDB" id="A0A0G4G221"/>
<accession>A0A0G4G221</accession>
<keyword evidence="2" id="KW-1133">Transmembrane helix</keyword>
<gene>
    <name evidence="3" type="ORF">Vbra_4518</name>
</gene>
<evidence type="ECO:0000313" key="4">
    <source>
        <dbReference type="Proteomes" id="UP000041254"/>
    </source>
</evidence>
<organism evidence="3 4">
    <name type="scientific">Vitrella brassicaformis (strain CCMP3155)</name>
    <dbReference type="NCBI Taxonomy" id="1169540"/>
    <lineage>
        <taxon>Eukaryota</taxon>
        <taxon>Sar</taxon>
        <taxon>Alveolata</taxon>
        <taxon>Colpodellida</taxon>
        <taxon>Vitrellaceae</taxon>
        <taxon>Vitrella</taxon>
    </lineage>
</organism>
<feature type="transmembrane region" description="Helical" evidence="2">
    <location>
        <begin position="60"/>
        <end position="88"/>
    </location>
</feature>
<reference evidence="3 4" key="1">
    <citation type="submission" date="2014-11" db="EMBL/GenBank/DDBJ databases">
        <authorList>
            <person name="Zhu J."/>
            <person name="Qi W."/>
            <person name="Song R."/>
        </authorList>
    </citation>
    <scope>NUCLEOTIDE SEQUENCE [LARGE SCALE GENOMIC DNA]</scope>
</reference>
<proteinExistence type="predicted"/>
<evidence type="ECO:0000313" key="3">
    <source>
        <dbReference type="EMBL" id="CEM22020.1"/>
    </source>
</evidence>
<feature type="compositionally biased region" description="Polar residues" evidence="1">
    <location>
        <begin position="139"/>
        <end position="159"/>
    </location>
</feature>
<evidence type="ECO:0000256" key="2">
    <source>
        <dbReference type="SAM" id="Phobius"/>
    </source>
</evidence>
<sequence length="292" mass="31005">MMDTALSEPPLPRSVMARASQQLPDVAESLPTTHTISSVDRPASTASAARLQRETLYLKAAVMALSALSIVLTATLVCAVLIATRLLVHSSPLSLSLSPLSSAHPGSPALLSVTAFLSRPLHAFERLETILIPRAPMAQHTSTNTQRATATMGTGTKTSPSAEAAALSMLFRIESMVEYSGGRYELQLTGGYTLNLTRWGYRLTDARQALIASHTFDGGGEHRRPHRRGRQLRGGGEAVDTTRDSLVIYGVRSLGAGSGDGRTRQHSGNRNRNRGGGPSRGGTGGRGRRGSQ</sequence>
<name>A0A0G4G221_VITBC</name>
<feature type="region of interest" description="Disordered" evidence="1">
    <location>
        <begin position="216"/>
        <end position="239"/>
    </location>
</feature>
<dbReference type="InParanoid" id="A0A0G4G221"/>
<evidence type="ECO:0000256" key="1">
    <source>
        <dbReference type="SAM" id="MobiDB-lite"/>
    </source>
</evidence>